<reference evidence="3" key="1">
    <citation type="journal article" date="2019" name="Int. J. Syst. Evol. Microbiol.">
        <title>The Global Catalogue of Microorganisms (GCM) 10K type strain sequencing project: providing services to taxonomists for standard genome sequencing and annotation.</title>
        <authorList>
            <consortium name="The Broad Institute Genomics Platform"/>
            <consortium name="The Broad Institute Genome Sequencing Center for Infectious Disease"/>
            <person name="Wu L."/>
            <person name="Ma J."/>
        </authorList>
    </citation>
    <scope>NUCLEOTIDE SEQUENCE [LARGE SCALE GENOMIC DNA]</scope>
    <source>
        <strain evidence="3">KCTC 23984</strain>
    </source>
</reference>
<keyword evidence="1" id="KW-0812">Transmembrane</keyword>
<feature type="transmembrane region" description="Helical" evidence="1">
    <location>
        <begin position="51"/>
        <end position="70"/>
    </location>
</feature>
<evidence type="ECO:0000313" key="3">
    <source>
        <dbReference type="Proteomes" id="UP001597641"/>
    </source>
</evidence>
<dbReference type="Proteomes" id="UP001597641">
    <property type="component" value="Unassembled WGS sequence"/>
</dbReference>
<keyword evidence="1" id="KW-1133">Transmembrane helix</keyword>
<feature type="transmembrane region" description="Helical" evidence="1">
    <location>
        <begin position="103"/>
        <end position="126"/>
    </location>
</feature>
<feature type="transmembrane region" description="Helical" evidence="1">
    <location>
        <begin position="9"/>
        <end position="31"/>
    </location>
</feature>
<protein>
    <submittedName>
        <fullName evidence="2">Uncharacterized protein</fullName>
    </submittedName>
</protein>
<dbReference type="RefSeq" id="WP_377479880.1">
    <property type="nucleotide sequence ID" value="NZ_JBHUOX010000001.1"/>
</dbReference>
<gene>
    <name evidence="2" type="ORF">ACFS7Z_01630</name>
</gene>
<name>A0ABW6BQ59_9BACT</name>
<sequence>MRISLNYKFLLQITGWLVGATAVLIMLLMQVLEHHEGTVPLWGQKSASTDLLIFSPALAFLTGLVATKLTHRALLRKKVLPLHWHLKSQTLIDRLPGHILHRAFMLSLAGGLVAGIILMLCRLRRIEQITYQEYLGMFFLHSVSLAGAITVMAVYRALGDYQMLKEAKAKKQSTST</sequence>
<comment type="caution">
    <text evidence="2">The sequence shown here is derived from an EMBL/GenBank/DDBJ whole genome shotgun (WGS) entry which is preliminary data.</text>
</comment>
<evidence type="ECO:0000313" key="2">
    <source>
        <dbReference type="EMBL" id="MFD2999047.1"/>
    </source>
</evidence>
<proteinExistence type="predicted"/>
<keyword evidence="3" id="KW-1185">Reference proteome</keyword>
<evidence type="ECO:0000256" key="1">
    <source>
        <dbReference type="SAM" id="Phobius"/>
    </source>
</evidence>
<accession>A0ABW6BQ59</accession>
<feature type="transmembrane region" description="Helical" evidence="1">
    <location>
        <begin position="138"/>
        <end position="158"/>
    </location>
</feature>
<keyword evidence="1" id="KW-0472">Membrane</keyword>
<dbReference type="EMBL" id="JBHUOX010000001">
    <property type="protein sequence ID" value="MFD2999047.1"/>
    <property type="molecule type" value="Genomic_DNA"/>
</dbReference>
<organism evidence="2 3">
    <name type="scientific">Pontibacter toksunensis</name>
    <dbReference type="NCBI Taxonomy" id="1332631"/>
    <lineage>
        <taxon>Bacteria</taxon>
        <taxon>Pseudomonadati</taxon>
        <taxon>Bacteroidota</taxon>
        <taxon>Cytophagia</taxon>
        <taxon>Cytophagales</taxon>
        <taxon>Hymenobacteraceae</taxon>
        <taxon>Pontibacter</taxon>
    </lineage>
</organism>